<keyword evidence="1" id="KW-0175">Coiled coil</keyword>
<evidence type="ECO:0000256" key="1">
    <source>
        <dbReference type="SAM" id="Coils"/>
    </source>
</evidence>
<dbReference type="KEGG" id="uam:UABAM_05031"/>
<keyword evidence="2" id="KW-0472">Membrane</keyword>
<protein>
    <submittedName>
        <fullName evidence="3">Uncharacterized protein</fullName>
    </submittedName>
</protein>
<keyword evidence="4" id="KW-1185">Reference proteome</keyword>
<evidence type="ECO:0000313" key="3">
    <source>
        <dbReference type="EMBL" id="BBM86645.1"/>
    </source>
</evidence>
<dbReference type="EMBL" id="AP019860">
    <property type="protein sequence ID" value="BBM86645.1"/>
    <property type="molecule type" value="Genomic_DNA"/>
</dbReference>
<gene>
    <name evidence="3" type="ORF">UABAM_05031</name>
</gene>
<proteinExistence type="predicted"/>
<feature type="transmembrane region" description="Helical" evidence="2">
    <location>
        <begin position="42"/>
        <end position="59"/>
    </location>
</feature>
<feature type="coiled-coil region" evidence="1">
    <location>
        <begin position="8"/>
        <end position="42"/>
    </location>
</feature>
<evidence type="ECO:0000313" key="4">
    <source>
        <dbReference type="Proteomes" id="UP000326354"/>
    </source>
</evidence>
<dbReference type="RefSeq" id="WP_151970691.1">
    <property type="nucleotide sequence ID" value="NZ_AP019860.1"/>
</dbReference>
<reference evidence="3 4" key="1">
    <citation type="submission" date="2019-08" db="EMBL/GenBank/DDBJ databases">
        <title>Complete genome sequence of Candidatus Uab amorphum.</title>
        <authorList>
            <person name="Shiratori T."/>
            <person name="Suzuki S."/>
            <person name="Kakizawa Y."/>
            <person name="Ishida K."/>
        </authorList>
    </citation>
    <scope>NUCLEOTIDE SEQUENCE [LARGE SCALE GENOMIC DNA]</scope>
    <source>
        <strain evidence="3 4">SRT547</strain>
    </source>
</reference>
<sequence length="79" mass="9350">MSQGQSKKDDQQKLIQEQKSKIKEQERVISDLTNKLEKTKKIFLLLLCVTLMTIAMFIHKDYQHKQELKEILSKMGEKD</sequence>
<evidence type="ECO:0000256" key="2">
    <source>
        <dbReference type="SAM" id="Phobius"/>
    </source>
</evidence>
<keyword evidence="2" id="KW-1133">Transmembrane helix</keyword>
<name>A0A5S9F5A6_UABAM</name>
<dbReference type="AlphaFoldDB" id="A0A5S9F5A6"/>
<keyword evidence="2" id="KW-0812">Transmembrane</keyword>
<organism evidence="3 4">
    <name type="scientific">Uabimicrobium amorphum</name>
    <dbReference type="NCBI Taxonomy" id="2596890"/>
    <lineage>
        <taxon>Bacteria</taxon>
        <taxon>Pseudomonadati</taxon>
        <taxon>Planctomycetota</taxon>
        <taxon>Candidatus Uabimicrobiia</taxon>
        <taxon>Candidatus Uabimicrobiales</taxon>
        <taxon>Candidatus Uabimicrobiaceae</taxon>
        <taxon>Candidatus Uabimicrobium</taxon>
    </lineage>
</organism>
<accession>A0A5S9F5A6</accession>
<dbReference type="Proteomes" id="UP000326354">
    <property type="component" value="Chromosome"/>
</dbReference>